<dbReference type="RefSeq" id="WP_329492972.1">
    <property type="nucleotide sequence ID" value="NZ_CP108460.1"/>
</dbReference>
<dbReference type="Proteomes" id="UP001432014">
    <property type="component" value="Chromosome"/>
</dbReference>
<evidence type="ECO:0000256" key="1">
    <source>
        <dbReference type="SAM" id="MobiDB-lite"/>
    </source>
</evidence>
<proteinExistence type="predicted"/>
<reference evidence="2 3" key="1">
    <citation type="submission" date="2022-10" db="EMBL/GenBank/DDBJ databases">
        <title>The complete genomes of actinobacterial strains from the NBC collection.</title>
        <authorList>
            <person name="Joergensen T.S."/>
            <person name="Alvarez Arevalo M."/>
            <person name="Sterndorff E.B."/>
            <person name="Faurdal D."/>
            <person name="Vuksanovic O."/>
            <person name="Mourched A.-S."/>
            <person name="Charusanti P."/>
            <person name="Shaw S."/>
            <person name="Blin K."/>
            <person name="Weber T."/>
        </authorList>
    </citation>
    <scope>NUCLEOTIDE SEQUENCE [LARGE SCALE GENOMIC DNA]</scope>
    <source>
        <strain evidence="2 3">NBC_01247</strain>
    </source>
</reference>
<protein>
    <recommendedName>
        <fullName evidence="4">Tetratricopeptide repeat protein</fullName>
    </recommendedName>
</protein>
<dbReference type="EMBL" id="CP108482">
    <property type="protein sequence ID" value="WUS54360.1"/>
    <property type="molecule type" value="Genomic_DNA"/>
</dbReference>
<evidence type="ECO:0000313" key="2">
    <source>
        <dbReference type="EMBL" id="WUS54360.1"/>
    </source>
</evidence>
<keyword evidence="3" id="KW-1185">Reference proteome</keyword>
<feature type="compositionally biased region" description="Pro residues" evidence="1">
    <location>
        <begin position="79"/>
        <end position="88"/>
    </location>
</feature>
<name>A0ABZ1W0L3_9ACTN</name>
<accession>A0ABZ1W0L3</accession>
<organism evidence="2 3">
    <name type="scientific">Kitasatospora herbaricolor</name>
    <dbReference type="NCBI Taxonomy" id="68217"/>
    <lineage>
        <taxon>Bacteria</taxon>
        <taxon>Bacillati</taxon>
        <taxon>Actinomycetota</taxon>
        <taxon>Actinomycetes</taxon>
        <taxon>Kitasatosporales</taxon>
        <taxon>Streptomycetaceae</taxon>
        <taxon>Kitasatospora</taxon>
    </lineage>
</organism>
<sequence length="236" mass="24828">MTDTQVRITPDGAALIDAEPIDVPPGTDPARVVLQQLALDAAGSGGPIAATIHDTRTDQRLRLQINPDGSTRPLAPGEPILPPAPAPPAQNSASPEHDRALEAVYEAGRAHDFTRAAAQADRLLADLTATHGERHPATLTTAGVRADLAWMSGDYRYAAELWTYIAQGWAQTAGPASRPARSSARQAAASWKDVPDSEALASGQPLLEVLTTIAPSPETNPTVLAVRRRISLLTPA</sequence>
<feature type="region of interest" description="Disordered" evidence="1">
    <location>
        <begin position="66"/>
        <end position="97"/>
    </location>
</feature>
<gene>
    <name evidence="2" type="ORF">OG469_01860</name>
</gene>
<evidence type="ECO:0008006" key="4">
    <source>
        <dbReference type="Google" id="ProtNLM"/>
    </source>
</evidence>
<evidence type="ECO:0000313" key="3">
    <source>
        <dbReference type="Proteomes" id="UP001432014"/>
    </source>
</evidence>